<evidence type="ECO:0000313" key="12">
    <source>
        <dbReference type="Proteomes" id="UP000542720"/>
    </source>
</evidence>
<evidence type="ECO:0000256" key="5">
    <source>
        <dbReference type="ARBA" id="ARBA00023002"/>
    </source>
</evidence>
<dbReference type="Proteomes" id="UP000542720">
    <property type="component" value="Unassembled WGS sequence"/>
</dbReference>
<proteinExistence type="inferred from homology"/>
<dbReference type="RefSeq" id="WP_183090917.1">
    <property type="nucleotide sequence ID" value="NZ_JACJUD010000008.1"/>
</dbReference>
<dbReference type="GO" id="GO:0016614">
    <property type="term" value="F:oxidoreductase activity, acting on CH-OH group of donors"/>
    <property type="evidence" value="ECO:0007669"/>
    <property type="project" value="InterPro"/>
</dbReference>
<dbReference type="PIRSF" id="PIRSF000137">
    <property type="entry name" value="Alcohol_oxidase"/>
    <property type="match status" value="1"/>
</dbReference>
<feature type="binding site" evidence="6">
    <location>
        <position position="221"/>
    </location>
    <ligand>
        <name>FAD</name>
        <dbReference type="ChEBI" id="CHEBI:57692"/>
    </ligand>
</feature>
<dbReference type="Pfam" id="PF05199">
    <property type="entry name" value="GMC_oxred_C"/>
    <property type="match status" value="1"/>
</dbReference>
<evidence type="ECO:0000256" key="1">
    <source>
        <dbReference type="ARBA" id="ARBA00001974"/>
    </source>
</evidence>
<reference evidence="11 12" key="1">
    <citation type="submission" date="2020-08" db="EMBL/GenBank/DDBJ databases">
        <authorList>
            <person name="Kim C.M."/>
        </authorList>
    </citation>
    <scope>NUCLEOTIDE SEQUENCE [LARGE SCALE GENOMIC DNA]</scope>
    <source>
        <strain evidence="11 12">UL070</strain>
    </source>
</reference>
<evidence type="ECO:0000256" key="8">
    <source>
        <dbReference type="SAM" id="MobiDB-lite"/>
    </source>
</evidence>
<dbReference type="SUPFAM" id="SSF51905">
    <property type="entry name" value="FAD/NAD(P)-binding domain"/>
    <property type="match status" value="1"/>
</dbReference>
<evidence type="ECO:0000259" key="10">
    <source>
        <dbReference type="PROSITE" id="PS00624"/>
    </source>
</evidence>
<feature type="region of interest" description="Disordered" evidence="8">
    <location>
        <begin position="534"/>
        <end position="556"/>
    </location>
</feature>
<dbReference type="PANTHER" id="PTHR11552">
    <property type="entry name" value="GLUCOSE-METHANOL-CHOLINE GMC OXIDOREDUCTASE"/>
    <property type="match status" value="1"/>
</dbReference>
<dbReference type="InterPro" id="IPR000172">
    <property type="entry name" value="GMC_OxRdtase_N"/>
</dbReference>
<gene>
    <name evidence="11" type="ORF">H3H51_20390</name>
</gene>
<dbReference type="Pfam" id="PF00732">
    <property type="entry name" value="GMC_oxred_N"/>
    <property type="match status" value="1"/>
</dbReference>
<evidence type="ECO:0000313" key="11">
    <source>
        <dbReference type="EMBL" id="MBB2497387.1"/>
    </source>
</evidence>
<accession>A0A7W4QBW1</accession>
<comment type="similarity">
    <text evidence="2 7">Belongs to the GMC oxidoreductase family.</text>
</comment>
<dbReference type="EMBL" id="JACJUD010000008">
    <property type="protein sequence ID" value="MBB2497387.1"/>
    <property type="molecule type" value="Genomic_DNA"/>
</dbReference>
<evidence type="ECO:0000256" key="7">
    <source>
        <dbReference type="RuleBase" id="RU003968"/>
    </source>
</evidence>
<keyword evidence="5" id="KW-0560">Oxidoreductase</keyword>
<comment type="caution">
    <text evidence="11">The sequence shown here is derived from an EMBL/GenBank/DDBJ whole genome shotgun (WGS) entry which is preliminary data.</text>
</comment>
<sequence length="556" mass="59531">MQEQYDYIIVGAGSAGCVLANRLSADPGVSVLLVESGPADTDPMIRMPRGIGKLLVAGNKHVWDYQIDPGTGQPEELWLKGRTLGGSSSINGMVYVRGTPADYDAWEAAGCTGWGWQDIGRQFVALEDHQLGAAQWRGAGGPLKVSIHPAGSPLCEAVIGAAEQCGIPRVADTNDVATVESGAFGYQPQNTWRGQRFSTARAFLQPIRARTNLTVLTATNVLKINFHGGRATSVSLRGKRGMREVGIGHEVILSAGAIESPKLLQLSGVGPAALLREHGIGVVADRAQVGRNLREHVCLPLQYRVRSGSHNPAFRGLGLLGSLWQYFTASSGPLSHAAHEAGGFVKTRPEVERADAQIGVSLHSLTVAKTNQVVPEKEHGLTFYSYFTRPESQGELTIRSADPDVAPAIKANYLAAQADRDAAVAVIRWIRKLVAQPALAPLVVEELVPGPQYHSDEQLLEAALRIGRTAYHVAGTCRMGGDADSVVDPELRVRGVEGVRVVDTSIMPTLPSGNTNAPTMAIALRAAEIIQADAKRRETEAAQHQPEFHELEGQQQ</sequence>
<keyword evidence="3 7" id="KW-0285">Flavoprotein</keyword>
<keyword evidence="4 6" id="KW-0274">FAD</keyword>
<evidence type="ECO:0000259" key="9">
    <source>
        <dbReference type="PROSITE" id="PS00623"/>
    </source>
</evidence>
<feature type="binding site" evidence="6">
    <location>
        <begin position="91"/>
        <end position="94"/>
    </location>
    <ligand>
        <name>FAD</name>
        <dbReference type="ChEBI" id="CHEBI:57692"/>
    </ligand>
</feature>
<feature type="domain" description="Glucose-methanol-choline oxidoreductase N-terminal" evidence="9">
    <location>
        <begin position="81"/>
        <end position="104"/>
    </location>
</feature>
<feature type="domain" description="Glucose-methanol-choline oxidoreductase N-terminal" evidence="10">
    <location>
        <begin position="256"/>
        <end position="270"/>
    </location>
</feature>
<dbReference type="SUPFAM" id="SSF54373">
    <property type="entry name" value="FAD-linked reductases, C-terminal domain"/>
    <property type="match status" value="1"/>
</dbReference>
<evidence type="ECO:0000256" key="6">
    <source>
        <dbReference type="PIRSR" id="PIRSR000137-2"/>
    </source>
</evidence>
<dbReference type="GO" id="GO:0050660">
    <property type="term" value="F:flavin adenine dinucleotide binding"/>
    <property type="evidence" value="ECO:0007669"/>
    <property type="project" value="InterPro"/>
</dbReference>
<evidence type="ECO:0000256" key="2">
    <source>
        <dbReference type="ARBA" id="ARBA00010790"/>
    </source>
</evidence>
<dbReference type="InterPro" id="IPR007867">
    <property type="entry name" value="GMC_OxRtase_C"/>
</dbReference>
<organism evidence="11 12">
    <name type="scientific">Aquipseudomonas ullengensis</name>
    <dbReference type="NCBI Taxonomy" id="2759166"/>
    <lineage>
        <taxon>Bacteria</taxon>
        <taxon>Pseudomonadati</taxon>
        <taxon>Pseudomonadota</taxon>
        <taxon>Gammaproteobacteria</taxon>
        <taxon>Pseudomonadales</taxon>
        <taxon>Pseudomonadaceae</taxon>
        <taxon>Aquipseudomonas</taxon>
    </lineage>
</organism>
<dbReference type="PROSITE" id="PS00624">
    <property type="entry name" value="GMC_OXRED_2"/>
    <property type="match status" value="1"/>
</dbReference>
<keyword evidence="12" id="KW-1185">Reference proteome</keyword>
<evidence type="ECO:0000256" key="3">
    <source>
        <dbReference type="ARBA" id="ARBA00022630"/>
    </source>
</evidence>
<dbReference type="PANTHER" id="PTHR11552:SF147">
    <property type="entry name" value="CHOLINE DEHYDROGENASE, MITOCHONDRIAL"/>
    <property type="match status" value="1"/>
</dbReference>
<evidence type="ECO:0000256" key="4">
    <source>
        <dbReference type="ARBA" id="ARBA00022827"/>
    </source>
</evidence>
<name>A0A7W4QBW1_9GAMM</name>
<dbReference type="InterPro" id="IPR012132">
    <property type="entry name" value="GMC_OxRdtase"/>
</dbReference>
<dbReference type="AlphaFoldDB" id="A0A7W4QBW1"/>
<dbReference type="Gene3D" id="3.50.50.60">
    <property type="entry name" value="FAD/NAD(P)-binding domain"/>
    <property type="match status" value="1"/>
</dbReference>
<dbReference type="PROSITE" id="PS00623">
    <property type="entry name" value="GMC_OXRED_1"/>
    <property type="match status" value="1"/>
</dbReference>
<dbReference type="InterPro" id="IPR036188">
    <property type="entry name" value="FAD/NAD-bd_sf"/>
</dbReference>
<protein>
    <submittedName>
        <fullName evidence="11">GMC family oxidoreductase N-terminal domain-containing protein</fullName>
    </submittedName>
</protein>
<dbReference type="Gene3D" id="3.30.560.10">
    <property type="entry name" value="Glucose Oxidase, domain 3"/>
    <property type="match status" value="1"/>
</dbReference>
<comment type="cofactor">
    <cofactor evidence="1 6">
        <name>FAD</name>
        <dbReference type="ChEBI" id="CHEBI:57692"/>
    </cofactor>
</comment>